<accession>A0A2P8FD52</accession>
<proteinExistence type="predicted"/>
<dbReference type="Pfam" id="PF03352">
    <property type="entry name" value="Adenine_glyco"/>
    <property type="match status" value="1"/>
</dbReference>
<organism evidence="1 2">
    <name type="scientific">Shimia abyssi</name>
    <dbReference type="NCBI Taxonomy" id="1662395"/>
    <lineage>
        <taxon>Bacteria</taxon>
        <taxon>Pseudomonadati</taxon>
        <taxon>Pseudomonadota</taxon>
        <taxon>Alphaproteobacteria</taxon>
        <taxon>Rhodobacterales</taxon>
        <taxon>Roseobacteraceae</taxon>
    </lineage>
</organism>
<dbReference type="PANTHER" id="PTHR30037">
    <property type="entry name" value="DNA-3-METHYLADENINE GLYCOSYLASE 1"/>
    <property type="match status" value="1"/>
</dbReference>
<reference evidence="1 2" key="1">
    <citation type="submission" date="2018-03" db="EMBL/GenBank/DDBJ databases">
        <title>Genomic Encyclopedia of Archaeal and Bacterial Type Strains, Phase II (KMG-II): from individual species to whole genera.</title>
        <authorList>
            <person name="Goeker M."/>
        </authorList>
    </citation>
    <scope>NUCLEOTIDE SEQUENCE [LARGE SCALE GENOMIC DNA]</scope>
    <source>
        <strain evidence="1 2">DSM 100673</strain>
    </source>
</reference>
<evidence type="ECO:0000313" key="1">
    <source>
        <dbReference type="EMBL" id="PSL19641.1"/>
    </source>
</evidence>
<dbReference type="Proteomes" id="UP000240418">
    <property type="component" value="Unassembled WGS sequence"/>
</dbReference>
<dbReference type="RefSeq" id="WP_106608305.1">
    <property type="nucleotide sequence ID" value="NZ_PYGJ01000005.1"/>
</dbReference>
<sequence length="220" mass="24225">MRSFDDIFDIAAERKGGADALNASLASPLAPAELAKIPEDRWLAQLTKCVFQAGFNWKVVENKWDGFETAFHSFDIDRCAFLHDEDMDRLMSDTAIVRNGPKIRTVIDNAHYLQSLRDQGGAGSVLGGWPSTDYVGLLDSMKKNGARIGGNTGQYAMRFMGRDSFIISRDVVARLIAEGVIDKQPTSKGAMKNVQSAFNTWMEQSGRGLTQISQVLSKSV</sequence>
<dbReference type="PANTHER" id="PTHR30037:SF3">
    <property type="entry name" value="BLR0857 PROTEIN"/>
    <property type="match status" value="1"/>
</dbReference>
<dbReference type="InterPro" id="IPR052891">
    <property type="entry name" value="DNA-3mA_glycosylase"/>
</dbReference>
<keyword evidence="2" id="KW-1185">Reference proteome</keyword>
<dbReference type="InterPro" id="IPR011257">
    <property type="entry name" value="DNA_glycosylase"/>
</dbReference>
<dbReference type="EMBL" id="PYGJ01000005">
    <property type="protein sequence ID" value="PSL19641.1"/>
    <property type="molecule type" value="Genomic_DNA"/>
</dbReference>
<protein>
    <submittedName>
        <fullName evidence="1">DNA-3-methyladenine glycosylase I</fullName>
    </submittedName>
</protein>
<dbReference type="GO" id="GO:0008725">
    <property type="term" value="F:DNA-3-methyladenine glycosylase activity"/>
    <property type="evidence" value="ECO:0007669"/>
    <property type="project" value="InterPro"/>
</dbReference>
<name>A0A2P8FD52_9RHOB</name>
<dbReference type="InterPro" id="IPR005019">
    <property type="entry name" value="Adenine_glyco"/>
</dbReference>
<evidence type="ECO:0000313" key="2">
    <source>
        <dbReference type="Proteomes" id="UP000240418"/>
    </source>
</evidence>
<dbReference type="OrthoDB" id="9795156at2"/>
<dbReference type="GO" id="GO:0006284">
    <property type="term" value="P:base-excision repair"/>
    <property type="evidence" value="ECO:0007669"/>
    <property type="project" value="InterPro"/>
</dbReference>
<dbReference type="AlphaFoldDB" id="A0A2P8FD52"/>
<dbReference type="Gene3D" id="1.10.340.30">
    <property type="entry name" value="Hypothetical protein, domain 2"/>
    <property type="match status" value="1"/>
</dbReference>
<gene>
    <name evidence="1" type="ORF">CLV88_10563</name>
</gene>
<comment type="caution">
    <text evidence="1">The sequence shown here is derived from an EMBL/GenBank/DDBJ whole genome shotgun (WGS) entry which is preliminary data.</text>
</comment>
<dbReference type="SUPFAM" id="SSF48150">
    <property type="entry name" value="DNA-glycosylase"/>
    <property type="match status" value="1"/>
</dbReference>